<reference evidence="10 11" key="1">
    <citation type="submission" date="2017-03" db="EMBL/GenBank/DDBJ databases">
        <title>Draft genome sequence of Streptomyces scabrisporus NF3, endophyte isolated from Amphipterygium adstringens.</title>
        <authorList>
            <person name="Vazquez M."/>
            <person name="Ceapa C.D."/>
            <person name="Rodriguez Luna D."/>
            <person name="Sanchez Esquivel S."/>
        </authorList>
    </citation>
    <scope>NUCLEOTIDE SEQUENCE [LARGE SCALE GENOMIC DNA]</scope>
    <source>
        <strain evidence="10 11">NF3</strain>
    </source>
</reference>
<evidence type="ECO:0000259" key="7">
    <source>
        <dbReference type="Pfam" id="PF04542"/>
    </source>
</evidence>
<feature type="domain" description="RNA polymerase sigma factor 70 region 4 type 2" evidence="8">
    <location>
        <begin position="174"/>
        <end position="222"/>
    </location>
</feature>
<dbReference type="Pfam" id="PF04542">
    <property type="entry name" value="Sigma70_r2"/>
    <property type="match status" value="1"/>
</dbReference>
<dbReference type="Gene3D" id="3.10.450.50">
    <property type="match status" value="1"/>
</dbReference>
<evidence type="ECO:0008006" key="12">
    <source>
        <dbReference type="Google" id="ProtNLM"/>
    </source>
</evidence>
<dbReference type="AlphaFoldDB" id="A0A1T3NRJ5"/>
<evidence type="ECO:0000313" key="11">
    <source>
        <dbReference type="Proteomes" id="UP000190037"/>
    </source>
</evidence>
<comment type="similarity">
    <text evidence="1">Belongs to the sigma-70 factor family. ECF subfamily.</text>
</comment>
<dbReference type="InterPro" id="IPR013249">
    <property type="entry name" value="RNA_pol_sigma70_r4_t2"/>
</dbReference>
<dbReference type="InterPro" id="IPR014305">
    <property type="entry name" value="RNA_pol_sigma-G_actinobac"/>
</dbReference>
<evidence type="ECO:0000256" key="5">
    <source>
        <dbReference type="ARBA" id="ARBA00023163"/>
    </source>
</evidence>
<dbReference type="InterPro" id="IPR037401">
    <property type="entry name" value="SnoaL-like"/>
</dbReference>
<dbReference type="CDD" id="cd06171">
    <property type="entry name" value="Sigma70_r4"/>
    <property type="match status" value="1"/>
</dbReference>
<name>A0A1T3NRJ5_9ACTN</name>
<dbReference type="InterPro" id="IPR007627">
    <property type="entry name" value="RNA_pol_sigma70_r2"/>
</dbReference>
<dbReference type="NCBIfam" id="TIGR02937">
    <property type="entry name" value="sigma70-ECF"/>
    <property type="match status" value="1"/>
</dbReference>
<evidence type="ECO:0000259" key="8">
    <source>
        <dbReference type="Pfam" id="PF08281"/>
    </source>
</evidence>
<feature type="domain" description="RNA polymerase sigma-70 region 2" evidence="7">
    <location>
        <begin position="57"/>
        <end position="118"/>
    </location>
</feature>
<comment type="caution">
    <text evidence="10">The sequence shown here is derived from an EMBL/GenBank/DDBJ whole genome shotgun (WGS) entry which is preliminary data.</text>
</comment>
<dbReference type="GO" id="GO:0016987">
    <property type="term" value="F:sigma factor activity"/>
    <property type="evidence" value="ECO:0007669"/>
    <property type="project" value="UniProtKB-KW"/>
</dbReference>
<dbReference type="Pfam" id="PF12680">
    <property type="entry name" value="SnoaL_2"/>
    <property type="match status" value="1"/>
</dbReference>
<keyword evidence="5" id="KW-0804">Transcription</keyword>
<dbReference type="GO" id="GO:0006352">
    <property type="term" value="P:DNA-templated transcription initiation"/>
    <property type="evidence" value="ECO:0007669"/>
    <property type="project" value="InterPro"/>
</dbReference>
<comment type="subunit">
    <text evidence="2">Interacts transiently with the RNA polymerase catalytic core formed by RpoA, RpoB, RpoC and RpoZ (2 alpha, 1 beta, 1 beta' and 1 omega subunit) to form the RNA polymerase holoenzyme that can initiate transcription.</text>
</comment>
<dbReference type="PANTHER" id="PTHR43133:SF65">
    <property type="entry name" value="ECF RNA POLYMERASE SIGMA FACTOR SIGG"/>
    <property type="match status" value="1"/>
</dbReference>
<organism evidence="10 11">
    <name type="scientific">Embleya scabrispora</name>
    <dbReference type="NCBI Taxonomy" id="159449"/>
    <lineage>
        <taxon>Bacteria</taxon>
        <taxon>Bacillati</taxon>
        <taxon>Actinomycetota</taxon>
        <taxon>Actinomycetes</taxon>
        <taxon>Kitasatosporales</taxon>
        <taxon>Streptomycetaceae</taxon>
        <taxon>Embleya</taxon>
    </lineage>
</organism>
<dbReference type="EMBL" id="MWQN01000002">
    <property type="protein sequence ID" value="OPC79330.1"/>
    <property type="molecule type" value="Genomic_DNA"/>
</dbReference>
<dbReference type="InterPro" id="IPR032710">
    <property type="entry name" value="NTF2-like_dom_sf"/>
</dbReference>
<evidence type="ECO:0000313" key="10">
    <source>
        <dbReference type="EMBL" id="OPC79330.1"/>
    </source>
</evidence>
<dbReference type="Proteomes" id="UP000190037">
    <property type="component" value="Unassembled WGS sequence"/>
</dbReference>
<dbReference type="GO" id="GO:0003677">
    <property type="term" value="F:DNA binding"/>
    <property type="evidence" value="ECO:0007669"/>
    <property type="project" value="InterPro"/>
</dbReference>
<dbReference type="OrthoDB" id="7376212at2"/>
<dbReference type="NCBIfam" id="NF006089">
    <property type="entry name" value="PRK08241.1"/>
    <property type="match status" value="1"/>
</dbReference>
<accession>A0A1T3NRJ5</accession>
<dbReference type="SUPFAM" id="SSF88946">
    <property type="entry name" value="Sigma2 domain of RNA polymerase sigma factors"/>
    <property type="match status" value="1"/>
</dbReference>
<dbReference type="InterPro" id="IPR013325">
    <property type="entry name" value="RNA_pol_sigma_r2"/>
</dbReference>
<dbReference type="Gene3D" id="1.10.10.10">
    <property type="entry name" value="Winged helix-like DNA-binding domain superfamily/Winged helix DNA-binding domain"/>
    <property type="match status" value="1"/>
</dbReference>
<dbReference type="InterPro" id="IPR013324">
    <property type="entry name" value="RNA_pol_sigma_r3/r4-like"/>
</dbReference>
<dbReference type="Gene3D" id="1.10.1740.10">
    <property type="match status" value="1"/>
</dbReference>
<gene>
    <name evidence="10" type="ORF">B4N89_35360</name>
</gene>
<evidence type="ECO:0000256" key="2">
    <source>
        <dbReference type="ARBA" id="ARBA00011344"/>
    </source>
</evidence>
<evidence type="ECO:0000256" key="4">
    <source>
        <dbReference type="ARBA" id="ARBA00023082"/>
    </source>
</evidence>
<proteinExistence type="inferred from homology"/>
<sequence length="381" mass="40827">MPGAGAACREIGLATGPFGAPRGVGGGCEVDVSTSDDVARGVLAAVRAEDEGAFVRLAEHHRKDLRVHCYLMLGSFTDAEEVLDRTLLRAWRARRGFTGHAPFRSWLYRIATNACLDTAAAPARCRREIAIATNGAGEPVRSALAEVPWLQPLPDTPEDGAAVGRDTLDPTFVAVLQHLPPRQRAALILRDVVHWPAADTADTLGMNVAGVKSALQRARRTLREELPDRHPTNRDRPAEPDDAERACLERYITASRRADPAALAALLHADARQAIPPARLVYTGRPAIVEMRRPIPADAPGHGEREALPLAMNRRPAVGHYVRRPGVGAFTATALDVLRIDNGLITEIITFGPELLTTIGLGAIPDVPAADHECASGVGGR</sequence>
<keyword evidence="4" id="KW-0731">Sigma factor</keyword>
<keyword evidence="11" id="KW-1185">Reference proteome</keyword>
<dbReference type="SUPFAM" id="SSF54427">
    <property type="entry name" value="NTF2-like"/>
    <property type="match status" value="1"/>
</dbReference>
<protein>
    <recommendedName>
        <fullName evidence="12">RNA polymerase subunit sigma-70</fullName>
    </recommendedName>
</protein>
<evidence type="ECO:0000256" key="1">
    <source>
        <dbReference type="ARBA" id="ARBA00010641"/>
    </source>
</evidence>
<dbReference type="NCBIfam" id="TIGR02960">
    <property type="entry name" value="SigX5"/>
    <property type="match status" value="1"/>
</dbReference>
<dbReference type="InterPro" id="IPR036388">
    <property type="entry name" value="WH-like_DNA-bd_sf"/>
</dbReference>
<dbReference type="InterPro" id="IPR039425">
    <property type="entry name" value="RNA_pol_sigma-70-like"/>
</dbReference>
<dbReference type="STRING" id="159449.B4N89_35360"/>
<evidence type="ECO:0000256" key="6">
    <source>
        <dbReference type="SAM" id="MobiDB-lite"/>
    </source>
</evidence>
<dbReference type="SUPFAM" id="SSF88659">
    <property type="entry name" value="Sigma3 and sigma4 domains of RNA polymerase sigma factors"/>
    <property type="match status" value="1"/>
</dbReference>
<evidence type="ECO:0000256" key="3">
    <source>
        <dbReference type="ARBA" id="ARBA00023015"/>
    </source>
</evidence>
<evidence type="ECO:0000259" key="9">
    <source>
        <dbReference type="Pfam" id="PF12680"/>
    </source>
</evidence>
<feature type="region of interest" description="Disordered" evidence="6">
    <location>
        <begin position="221"/>
        <end position="242"/>
    </location>
</feature>
<dbReference type="PANTHER" id="PTHR43133">
    <property type="entry name" value="RNA POLYMERASE ECF-TYPE SIGMA FACTO"/>
    <property type="match status" value="1"/>
</dbReference>
<feature type="domain" description="SnoaL-like" evidence="9">
    <location>
        <begin position="249"/>
        <end position="348"/>
    </location>
</feature>
<dbReference type="Pfam" id="PF08281">
    <property type="entry name" value="Sigma70_r4_2"/>
    <property type="match status" value="1"/>
</dbReference>
<dbReference type="InterPro" id="IPR014284">
    <property type="entry name" value="RNA_pol_sigma-70_dom"/>
</dbReference>
<keyword evidence="3" id="KW-0805">Transcription regulation</keyword>